<dbReference type="GO" id="GO:0006954">
    <property type="term" value="P:inflammatory response"/>
    <property type="evidence" value="ECO:0007669"/>
    <property type="project" value="UniProtKB-KW"/>
</dbReference>
<keyword evidence="2" id="KW-0963">Cytoplasm</keyword>
<dbReference type="GO" id="GO:0061702">
    <property type="term" value="C:canonical inflammasome complex"/>
    <property type="evidence" value="ECO:0007669"/>
    <property type="project" value="UniProtKB-SubCell"/>
</dbReference>
<dbReference type="InterPro" id="IPR033516">
    <property type="entry name" value="CARD8/ASC/NALP1_CARD"/>
</dbReference>
<dbReference type="SMART" id="SM01289">
    <property type="entry name" value="PYRIN"/>
    <property type="match status" value="1"/>
</dbReference>
<keyword evidence="3" id="KW-0399">Innate immunity</keyword>
<feature type="compositionally biased region" description="Basic and acidic residues" evidence="7">
    <location>
        <begin position="105"/>
        <end position="130"/>
    </location>
</feature>
<dbReference type="Pfam" id="PF02758">
    <property type="entry name" value="PYRIN"/>
    <property type="match status" value="1"/>
</dbReference>
<evidence type="ECO:0000256" key="6">
    <source>
        <dbReference type="ARBA" id="ARBA00023233"/>
    </source>
</evidence>
<dbReference type="SUPFAM" id="SSF47986">
    <property type="entry name" value="DEATH domain"/>
    <property type="match status" value="2"/>
</dbReference>
<keyword evidence="4" id="KW-0391">Immunity</keyword>
<keyword evidence="5" id="KW-0395">Inflammatory response</keyword>
<dbReference type="InterPro" id="IPR004020">
    <property type="entry name" value="DAPIN"/>
</dbReference>
<accession>A0A6P7JV92</accession>
<dbReference type="InParanoid" id="A0A6P7JV92"/>
<dbReference type="GO" id="GO:0045087">
    <property type="term" value="P:innate immune response"/>
    <property type="evidence" value="ECO:0007669"/>
    <property type="project" value="UniProtKB-KW"/>
</dbReference>
<name>A0A6P7JV92_9TELE</name>
<reference evidence="11" key="1">
    <citation type="submission" date="2025-08" db="UniProtKB">
        <authorList>
            <consortium name="RefSeq"/>
        </authorList>
    </citation>
    <scope>IDENTIFICATION</scope>
</reference>
<dbReference type="Pfam" id="PF00619">
    <property type="entry name" value="CARD"/>
    <property type="match status" value="1"/>
</dbReference>
<dbReference type="RefSeq" id="XP_028280909.1">
    <property type="nucleotide sequence ID" value="XM_028425108.1"/>
</dbReference>
<keyword evidence="6" id="KW-1271">Inflammasome</keyword>
<dbReference type="CDD" id="cd08330">
    <property type="entry name" value="CARD_ASC_NALP1"/>
    <property type="match status" value="1"/>
</dbReference>
<evidence type="ECO:0000256" key="3">
    <source>
        <dbReference type="ARBA" id="ARBA00022588"/>
    </source>
</evidence>
<dbReference type="PROSITE" id="PS50209">
    <property type="entry name" value="CARD"/>
    <property type="match status" value="1"/>
</dbReference>
<comment type="subcellular location">
    <subcellularLocation>
        <location evidence="1">Inflammasome</location>
    </subcellularLocation>
</comment>
<dbReference type="Gene3D" id="1.10.533.10">
    <property type="entry name" value="Death Domain, Fas"/>
    <property type="match status" value="2"/>
</dbReference>
<sequence>MAPKTIKAALVDALEDLSTEDMKKFVHKLLDRREEPRVKRNRVDGKDRLDVVDVMVATFTEEPALKLALDILRDICCQNVAERLREATAGLTSKPADSGQNQESKGQHQESKGQHQESKGQHQESKDEHFVDKHRRALIERISNIDPILDQLLGSVIQHGAYDRIRAQLTTQDKVRELFKCLRAGPEVKDRFYTVLQEEEGYLIRDLQKQQ</sequence>
<dbReference type="InterPro" id="IPR011029">
    <property type="entry name" value="DEATH-like_dom_sf"/>
</dbReference>
<evidence type="ECO:0000256" key="7">
    <source>
        <dbReference type="SAM" id="MobiDB-lite"/>
    </source>
</evidence>
<evidence type="ECO:0000256" key="2">
    <source>
        <dbReference type="ARBA" id="ARBA00022490"/>
    </source>
</evidence>
<evidence type="ECO:0000313" key="11">
    <source>
        <dbReference type="RefSeq" id="XP_028280909.1"/>
    </source>
</evidence>
<organism evidence="10 11">
    <name type="scientific">Parambassis ranga</name>
    <name type="common">Indian glassy fish</name>
    <dbReference type="NCBI Taxonomy" id="210632"/>
    <lineage>
        <taxon>Eukaryota</taxon>
        <taxon>Metazoa</taxon>
        <taxon>Chordata</taxon>
        <taxon>Craniata</taxon>
        <taxon>Vertebrata</taxon>
        <taxon>Euteleostomi</taxon>
        <taxon>Actinopterygii</taxon>
        <taxon>Neopterygii</taxon>
        <taxon>Teleostei</taxon>
        <taxon>Neoteleostei</taxon>
        <taxon>Acanthomorphata</taxon>
        <taxon>Ovalentaria</taxon>
        <taxon>Ambassidae</taxon>
        <taxon>Parambassis</taxon>
    </lineage>
</organism>
<feature type="region of interest" description="Disordered" evidence="7">
    <location>
        <begin position="90"/>
        <end position="130"/>
    </location>
</feature>
<dbReference type="GO" id="GO:0042981">
    <property type="term" value="P:regulation of apoptotic process"/>
    <property type="evidence" value="ECO:0007669"/>
    <property type="project" value="InterPro"/>
</dbReference>
<gene>
    <name evidence="11" type="primary">LOC114448260</name>
</gene>
<dbReference type="PANTHER" id="PTHR46985:SF2">
    <property type="entry name" value="APOPTOSIS-ASSOCIATED SPECK-LIKE PROTEIN CONTAINING A CARD"/>
    <property type="match status" value="1"/>
</dbReference>
<dbReference type="PROSITE" id="PS50824">
    <property type="entry name" value="DAPIN"/>
    <property type="match status" value="1"/>
</dbReference>
<dbReference type="PANTHER" id="PTHR46985">
    <property type="entry name" value="NACHT, LRR AND PYD DOMAINS-CONTAINING PROTEIN 1"/>
    <property type="match status" value="1"/>
</dbReference>
<evidence type="ECO:0000313" key="10">
    <source>
        <dbReference type="Proteomes" id="UP000515145"/>
    </source>
</evidence>
<protein>
    <submittedName>
        <fullName evidence="11">Apoptosis-associated speck-like protein containing a CARD isoform X1</fullName>
    </submittedName>
</protein>
<dbReference type="FunFam" id="1.10.533.10:FF:000013">
    <property type="entry name" value="Apoptosis-associated speck-like protein containing a CARD"/>
    <property type="match status" value="1"/>
</dbReference>
<evidence type="ECO:0000259" key="8">
    <source>
        <dbReference type="PROSITE" id="PS50209"/>
    </source>
</evidence>
<dbReference type="GeneID" id="114448260"/>
<dbReference type="InterPro" id="IPR051249">
    <property type="entry name" value="NLRP_Inflammasome"/>
</dbReference>
<proteinExistence type="predicted"/>
<dbReference type="AlphaFoldDB" id="A0A6P7JV92"/>
<evidence type="ECO:0000256" key="1">
    <source>
        <dbReference type="ARBA" id="ARBA00004110"/>
    </source>
</evidence>
<dbReference type="InterPro" id="IPR001315">
    <property type="entry name" value="CARD"/>
</dbReference>
<evidence type="ECO:0000256" key="4">
    <source>
        <dbReference type="ARBA" id="ARBA00022859"/>
    </source>
</evidence>
<evidence type="ECO:0000259" key="9">
    <source>
        <dbReference type="PROSITE" id="PS50824"/>
    </source>
</evidence>
<feature type="domain" description="Pyrin" evidence="9">
    <location>
        <begin position="1"/>
        <end position="90"/>
    </location>
</feature>
<keyword evidence="10" id="KW-1185">Reference proteome</keyword>
<feature type="domain" description="CARD" evidence="8">
    <location>
        <begin position="123"/>
        <end position="211"/>
    </location>
</feature>
<dbReference type="OrthoDB" id="8888059at2759"/>
<evidence type="ECO:0000256" key="5">
    <source>
        <dbReference type="ARBA" id="ARBA00023198"/>
    </source>
</evidence>
<dbReference type="FunCoup" id="A0A6P7JV92">
    <property type="interactions" value="1242"/>
</dbReference>
<dbReference type="Proteomes" id="UP000515145">
    <property type="component" value="Chromosome 16"/>
</dbReference>